<name>A0A0F6I9Z5_LEPIR</name>
<proteinExistence type="predicted"/>
<accession>A0A0F6I9Z5</accession>
<dbReference type="EMBL" id="AKWR02000200">
    <property type="protein sequence ID" value="EMJ34870.1"/>
    <property type="molecule type" value="Genomic_DNA"/>
</dbReference>
<dbReference type="AlphaFoldDB" id="A0A0F6I9Z5"/>
<sequence length="97" mass="11281">MHLINDENYCIENTTTKEELLSLASNLKITHIEIKSDKINSSIFELLNDQVLVRRPEIHFWILAGTRQCDLSFLSKLSDLKNLHIRCVEVKNQETIT</sequence>
<gene>
    <name evidence="1" type="ORF">LEP1GSC079_0176</name>
</gene>
<reference evidence="1 2" key="1">
    <citation type="submission" date="2013-01" db="EMBL/GenBank/DDBJ databases">
        <authorList>
            <person name="Harkins D.M."/>
            <person name="Durkin A.S."/>
            <person name="Brinkac L.M."/>
            <person name="Haft D.H."/>
            <person name="Selengut J.D."/>
            <person name="Sanka R."/>
            <person name="DePew J."/>
            <person name="Purushe J."/>
            <person name="Peacock S.J."/>
            <person name="Thaipadungpanit J."/>
            <person name="Wuthiekanun V.W."/>
            <person name="Day N.P."/>
            <person name="Vinetz J.M."/>
            <person name="Sutton G.G."/>
            <person name="Nierman W.C."/>
            <person name="Fouts D.E."/>
        </authorList>
    </citation>
    <scope>NUCLEOTIDE SEQUENCE [LARGE SCALE GENOMIC DNA]</scope>
    <source>
        <strain evidence="1 2">FPW1039</strain>
    </source>
</reference>
<evidence type="ECO:0000313" key="2">
    <source>
        <dbReference type="Proteomes" id="UP000012164"/>
    </source>
</evidence>
<dbReference type="Proteomes" id="UP000012164">
    <property type="component" value="Unassembled WGS sequence"/>
</dbReference>
<organism evidence="1 2">
    <name type="scientific">Leptospira interrogans str. FPW1039</name>
    <dbReference type="NCBI Taxonomy" id="1193040"/>
    <lineage>
        <taxon>Bacteria</taxon>
        <taxon>Pseudomonadati</taxon>
        <taxon>Spirochaetota</taxon>
        <taxon>Spirochaetia</taxon>
        <taxon>Leptospirales</taxon>
        <taxon>Leptospiraceae</taxon>
        <taxon>Leptospira</taxon>
    </lineage>
</organism>
<comment type="caution">
    <text evidence="1">The sequence shown here is derived from an EMBL/GenBank/DDBJ whole genome shotgun (WGS) entry which is preliminary data.</text>
</comment>
<protein>
    <submittedName>
        <fullName evidence="1">Uncharacterized protein</fullName>
    </submittedName>
</protein>
<evidence type="ECO:0000313" key="1">
    <source>
        <dbReference type="EMBL" id="EMJ34870.1"/>
    </source>
</evidence>